<evidence type="ECO:0000256" key="2">
    <source>
        <dbReference type="ARBA" id="ARBA00022450"/>
    </source>
</evidence>
<proteinExistence type="predicted"/>
<feature type="domain" description="Ketosynthase family 3 (KS3)" evidence="8">
    <location>
        <begin position="1709"/>
        <end position="2132"/>
    </location>
</feature>
<dbReference type="EMBL" id="BMNG01000007">
    <property type="protein sequence ID" value="GGO46335.1"/>
    <property type="molecule type" value="Genomic_DNA"/>
</dbReference>
<dbReference type="CDD" id="cd12117">
    <property type="entry name" value="A_NRPS_Srf_like"/>
    <property type="match status" value="1"/>
</dbReference>
<dbReference type="Pfam" id="PF16197">
    <property type="entry name" value="KAsynt_C_assoc"/>
    <property type="match status" value="1"/>
</dbReference>
<feature type="region of interest" description="Disordered" evidence="6">
    <location>
        <begin position="2023"/>
        <end position="2042"/>
    </location>
</feature>
<dbReference type="PROSITE" id="PS00606">
    <property type="entry name" value="KS3_1"/>
    <property type="match status" value="1"/>
</dbReference>
<feature type="domain" description="Carrier" evidence="7">
    <location>
        <begin position="1618"/>
        <end position="1692"/>
    </location>
</feature>
<comment type="caution">
    <text evidence="9">The sequence shown here is derived from an EMBL/GenBank/DDBJ whole genome shotgun (WGS) entry which is preliminary data.</text>
</comment>
<dbReference type="SMART" id="SM00823">
    <property type="entry name" value="PKS_PP"/>
    <property type="match status" value="2"/>
</dbReference>
<dbReference type="InterPro" id="IPR025110">
    <property type="entry name" value="AMP-bd_C"/>
</dbReference>
<dbReference type="InterPro" id="IPR042099">
    <property type="entry name" value="ANL_N_sf"/>
</dbReference>
<dbReference type="PROSITE" id="PS00012">
    <property type="entry name" value="PHOSPHOPANTETHEINE"/>
    <property type="match status" value="1"/>
</dbReference>
<dbReference type="InterPro" id="IPR016039">
    <property type="entry name" value="Thiolase-like"/>
</dbReference>
<evidence type="ECO:0000256" key="6">
    <source>
        <dbReference type="SAM" id="MobiDB-lite"/>
    </source>
</evidence>
<dbReference type="CDD" id="cd00833">
    <property type="entry name" value="PKS"/>
    <property type="match status" value="1"/>
</dbReference>
<evidence type="ECO:0000256" key="5">
    <source>
        <dbReference type="ARBA" id="ARBA00023315"/>
    </source>
</evidence>
<dbReference type="Gene3D" id="3.30.300.30">
    <property type="match status" value="2"/>
</dbReference>
<dbReference type="Pfam" id="PF00975">
    <property type="entry name" value="Thioesterase"/>
    <property type="match status" value="1"/>
</dbReference>
<reference evidence="10" key="1">
    <citation type="journal article" date="2019" name="Int. J. Syst. Evol. Microbiol.">
        <title>The Global Catalogue of Microorganisms (GCM) 10K type strain sequencing project: providing services to taxonomists for standard genome sequencing and annotation.</title>
        <authorList>
            <consortium name="The Broad Institute Genomics Platform"/>
            <consortium name="The Broad Institute Genome Sequencing Center for Infectious Disease"/>
            <person name="Wu L."/>
            <person name="Ma J."/>
        </authorList>
    </citation>
    <scope>NUCLEOTIDE SEQUENCE [LARGE SCALE GENOMIC DNA]</scope>
    <source>
        <strain evidence="10">CGMCC 4.7349</strain>
    </source>
</reference>
<keyword evidence="2" id="KW-0596">Phosphopantetheine</keyword>
<evidence type="ECO:0000313" key="9">
    <source>
        <dbReference type="EMBL" id="GGO46335.1"/>
    </source>
</evidence>
<dbReference type="InterPro" id="IPR009081">
    <property type="entry name" value="PP-bd_ACP"/>
</dbReference>
<dbReference type="SUPFAM" id="SSF51735">
    <property type="entry name" value="NAD(P)-binding Rossmann-fold domains"/>
    <property type="match status" value="2"/>
</dbReference>
<dbReference type="NCBIfam" id="TIGR01733">
    <property type="entry name" value="AA-adenyl-dom"/>
    <property type="match status" value="1"/>
</dbReference>
<feature type="compositionally biased region" description="Low complexity" evidence="6">
    <location>
        <begin position="2023"/>
        <end position="2035"/>
    </location>
</feature>
<dbReference type="InterPro" id="IPR013968">
    <property type="entry name" value="PKS_KR"/>
</dbReference>
<gene>
    <name evidence="9" type="ORF">GCM10012286_37010</name>
</gene>
<dbReference type="PANTHER" id="PTHR45527:SF1">
    <property type="entry name" value="FATTY ACID SYNTHASE"/>
    <property type="match status" value="1"/>
</dbReference>
<dbReference type="InterPro" id="IPR045851">
    <property type="entry name" value="AMP-bd_C_sf"/>
</dbReference>
<evidence type="ECO:0000256" key="3">
    <source>
        <dbReference type="ARBA" id="ARBA00022553"/>
    </source>
</evidence>
<dbReference type="InterPro" id="IPR020841">
    <property type="entry name" value="PKS_Beta-ketoAc_synthase_dom"/>
</dbReference>
<dbReference type="InterPro" id="IPR032821">
    <property type="entry name" value="PKS_assoc"/>
</dbReference>
<dbReference type="InterPro" id="IPR029058">
    <property type="entry name" value="AB_hydrolase_fold"/>
</dbReference>
<dbReference type="InterPro" id="IPR000873">
    <property type="entry name" value="AMP-dep_synth/lig_dom"/>
</dbReference>
<dbReference type="InterPro" id="IPR023213">
    <property type="entry name" value="CAT-like_dom_sf"/>
</dbReference>
<keyword evidence="5" id="KW-0012">Acyltransferase</keyword>
<comment type="cofactor">
    <cofactor evidence="1">
        <name>pantetheine 4'-phosphate</name>
        <dbReference type="ChEBI" id="CHEBI:47942"/>
    </cofactor>
</comment>
<dbReference type="InterPro" id="IPR001031">
    <property type="entry name" value="Thioesterase"/>
</dbReference>
<dbReference type="SMART" id="SM00825">
    <property type="entry name" value="PKS_KS"/>
    <property type="match status" value="1"/>
</dbReference>
<accession>A0ABQ2M3L5</accession>
<sequence length="3159" mass="339678">MNTAPQSPVPPRPSQGADAVPHLAETGLARAVLAGARRHPAAIAVVDGERTLTYADLDTASAAVAAALRHHGIRPGQAVAVCLPRSWQLVCAMLGLLRLGAVVVPLDAQSPPERRDHILTDSSSVAVVHGTEAPVGLPQGVRPLAVDSLLSADGGEGSQEPAAPNSQDVSFVFYTSGSTGRPKGVEVRDAGILRLARPGYLRPVEGARFACLSNPAFDAISFEVWVPLLTGGRCVILRDETVQTPDVLAAELERLRVDVLFITVALFNAIVDKVPHCFSGIGQVLVGGEQLNARLIRRWYRDNPASPTRLHNVYGPTEATTFALCHPIPRDFDGDVIPIGRPLPGTEALPVVDGSRPAAPGEVAELYLSGEALAAGYRDLQEETERRFVALPWHDGGHGRHYRTGDLVRVGAEGLVEYVERADRQVKVRGFRVEPGELERQIAAHPAVRQVYVCTRHDDNGVNELLAYLVPGAELSYEDFDRHLTAALPAYMRPHRTYRVAELPLNSNGKVDKSALLCRDDAPWTRADTDRPQDVSVTPWQRQVLDLASQVLGVTDLRLGDRWVASGGDSLKALRLRFEVRRRWGRELPQALVLRGDFAELADAIESGRAEDAVPYPPVAAPTGARAASATSEQQRLWLLQEQHPGSRAYNVPLVFRLDGEVSTAALRHALCRLVVRHPALRTAFEATSDGLRQVVGDAYDPWSMPTEAALRDEDGRRAFTEEFFAAPFDLATPRLFRACWLPRPGGGELLLLLHHIAVDGWSLSVLFGELSAEYAASVGGTRQGELSAGSGLEGEAELPSVPTPLDYAAWQTAWHTSDTYRVQRAQLQEHYGSLTMDTAPLEPVRPASRADGRLLRTSLDASRRATLDRLCAELGLTRFQLLLSVFSFSLYGATGRTRPRIAGPVAGRPVQEFESGVGMFANTVLLPLDLSPREGLRTQLRQHAATVQPVLDRQDVALADVLADQRSWAGRAPFDFLFVLENTDFGALSLPGCKARPEWPAPAEAKCPLTLSVVEHGAGVDCLWEYDARYFGVDEMAALDGLFRRGLDLLADGTDPTLTELVTPYRRSLPEPGRAATAPLAFTTIAEGFARQVGRTPDAPALTAGHRTLTYAELDGHAAALAAELRRDHPLPPESSGPCHVALYFQPSIEHVVALLALARLHLTVVPLDPSYPPALLRQILDQVEPLCVLVPPDDAGTLDAFAPDPETLPRHRVTLTAHPPTAPENDVPVPPYDGRRPLYILFTSGSTGTPKGVQVPDRTLCNLFQWQRESGGLAAAAVTQQFSMLSFDVSFQEIFGTLCGGGLLHLVHPSLRQDAPALLDQLEAAGVERLFLPYVALQVLAEHGVRLGRHPSRLREVITAGEQLLCTDAIRSWFAGMPGTRLFNHYGPTETHVVCSLCLEGDPAAWPERPAIGRPVTGAWLRVVDDADEAVPPGSPGRLLIGGSMAAPCYLGDAALNKERFIDLPGHGTFYRSGDLARFDRDGLLHYLGRDDQQIKLSGHRLELGQVEAALLRHPEVVNAVAVQDGERLVACVQLRDGDAGPAAGSAVAPVRTRSALPTPEDLARHLAPLLPPYVRIDRFRRLERLPLTPSGKLDRRAALTAPGEELRPSHAATGPVLTPRESRLSELFEQVVGRPVDPEQRFFDAGASSLDLMRFHLRCAAEPDLPFTIPDLFEHVTVRRLAAFLDAGPQPDAPDTGTPVPLAPADEPIAVIGMAVRLPGADDLAAFWELVRTGARGIEHFDASDGLVGARSQMSELLSFDPEHFGISRQEARLMDPQQRHLLMSSVQAMAHAGIADPAAQRVGLVAGCGENTYFQSLLAEADPAELPDSFQMAIHHDKDFLTTKVAYHLDLSGPAFTVQAACASSLVAVHVAAGLLRQGDADVMLAGGVLVDTLLTDGYTYRPQHIFSKDGHCRPFSDDADGTIGASGVGVVVLKPLSRARRDGDTVYAVVTGSALNNDGSGKLSYSAPSLAGQREVIRAALRRSGHSGADLGYVEAHGTGTRLGDPVEVGALRQAFGLDGSGSDPADSGPDGPGGSGRCALASVKSQIGHLGAAAGVVGLIRAALAVHHGVIPPNVDFHRLNPRLGSDMAPFYIPTEARLWPARRPRVAAVSSFGIGGTNAHLVLEAAETYGADRPQESAEPPHRLPSVPCLVLSSSGASGLRADAARIADYLADRPEAYGQVLRHLQAGRPSLRRRAAAVHADVEAAVAWLRTVSGSEVTPHDDTCAAEDHTPAELAEAWMRGRAVRWPQGPAQAPWDFPPPAFDLTKYDFRRAAPTSLGRNEREGDGLPQELPESDWPQRLPEAGWLHQPHWVRLSRARTSPGPHASGLLVAMTATPLAPEALRTLEAGYERVVRVSAATAFARLAEDVYEVDPADPASLRQLLGALADGGRAGIDWLHALPLAVAGPVGEDALTRAQWACLDTPAALMQAADALPESVRLRPWWLSYGTQPVEGDVRRPELGLLAGAAEVVRQECSADDRWLDLPTGDPADWAAALGGLLAEADASVALPRRLALRQGYWWRQALLPVPAPEVTEPGVLISDVPAHDVFSSEPGTYVILGGTGGIGCALAAWLLAQSDCRVVLLARRRRLPTDLAQWADRVELIEADLAAEPLETVLARIQRHAGRVDGVVHAAGEASGGLITRRDGAAMRQAMAAKLQGALLTERLIERFQPDFAVYCSSMSALFGGIGQFDYAAASGLLDAFARHRSGAAETTARIGINWDIWSEVGMARDALRSDARHQAHLAVGLAEKEGQRLFARALRLQLPHLLVSTTDIERARAFYAAPADAAQGLRGTSRDERQDGTAPTATVTSRLTDTLCGLLGLDELAPQASLYDHGADSLTLLDLIATVEEHFGVALDLSRLSHQVSVDEIVAHIAEAAPGGLPAAEPVVVEVWQEGTGRDLVCLIHPVGGDIQAYRALVTALAPHLTACLIADPALRRTDLPPWSIAERARHYHAALQARFPHAEWRWRLAGWSFGAWVAHAMAAEAEASGRPADGLYLLDPPPPDAARHFQAYDETQFEAVFEHELSQSTAGAPVSAEATAYAERLARCCRANVAGLARHELPPLTVTPTRVWLAGEPVDGLPALGPPEAQQRLWQAQLPGLRSCDVLDTTHYGIVRQPQVRAVADAVDAESLPDPLPHRTTSRGPA</sequence>
<dbReference type="Gene3D" id="3.40.47.10">
    <property type="match status" value="1"/>
</dbReference>
<dbReference type="Gene3D" id="3.30.559.30">
    <property type="entry name" value="Nonribosomal peptide synthetase, condensation domain"/>
    <property type="match status" value="1"/>
</dbReference>
<dbReference type="Gene3D" id="3.40.50.720">
    <property type="entry name" value="NAD(P)-binding Rossmann-like Domain"/>
    <property type="match status" value="1"/>
</dbReference>
<dbReference type="Pfam" id="PF13193">
    <property type="entry name" value="AMP-binding_C"/>
    <property type="match status" value="2"/>
</dbReference>
<feature type="domain" description="Carrier" evidence="7">
    <location>
        <begin position="2814"/>
        <end position="2889"/>
    </location>
</feature>
<dbReference type="Pfam" id="PF00668">
    <property type="entry name" value="Condensation"/>
    <property type="match status" value="1"/>
</dbReference>
<dbReference type="Gene3D" id="3.30.70.3290">
    <property type="match status" value="1"/>
</dbReference>
<feature type="region of interest" description="Disordered" evidence="6">
    <location>
        <begin position="3140"/>
        <end position="3159"/>
    </location>
</feature>
<dbReference type="PANTHER" id="PTHR45527">
    <property type="entry name" value="NONRIBOSOMAL PEPTIDE SYNTHETASE"/>
    <property type="match status" value="1"/>
</dbReference>
<dbReference type="SMART" id="SM00822">
    <property type="entry name" value="PKS_KR"/>
    <property type="match status" value="1"/>
</dbReference>
<dbReference type="SUPFAM" id="SSF52777">
    <property type="entry name" value="CoA-dependent acyltransferases"/>
    <property type="match status" value="2"/>
</dbReference>
<evidence type="ECO:0000259" key="8">
    <source>
        <dbReference type="PROSITE" id="PS52004"/>
    </source>
</evidence>
<dbReference type="Pfam" id="PF00109">
    <property type="entry name" value="ketoacyl-synt"/>
    <property type="match status" value="1"/>
</dbReference>
<protein>
    <submittedName>
        <fullName evidence="9">Non-ribosomal peptide synthetase</fullName>
    </submittedName>
</protein>
<evidence type="ECO:0000256" key="1">
    <source>
        <dbReference type="ARBA" id="ARBA00001957"/>
    </source>
</evidence>
<dbReference type="InterPro" id="IPR057326">
    <property type="entry name" value="KR_dom"/>
</dbReference>
<dbReference type="InterPro" id="IPR036736">
    <property type="entry name" value="ACP-like_sf"/>
</dbReference>
<dbReference type="Gene3D" id="3.40.50.1820">
    <property type="entry name" value="alpha/beta hydrolase"/>
    <property type="match status" value="1"/>
</dbReference>
<dbReference type="InterPro" id="IPR006162">
    <property type="entry name" value="Ppantetheine_attach_site"/>
</dbReference>
<dbReference type="Pfam" id="PF00550">
    <property type="entry name" value="PP-binding"/>
    <property type="match status" value="2"/>
</dbReference>
<dbReference type="InterPro" id="IPR010071">
    <property type="entry name" value="AA_adenyl_dom"/>
</dbReference>
<dbReference type="PROSITE" id="PS50075">
    <property type="entry name" value="CARRIER"/>
    <property type="match status" value="3"/>
</dbReference>
<evidence type="ECO:0000259" key="7">
    <source>
        <dbReference type="PROSITE" id="PS50075"/>
    </source>
</evidence>
<organism evidence="9 10">
    <name type="scientific">Streptomyces lasiicapitis</name>
    <dbReference type="NCBI Taxonomy" id="1923961"/>
    <lineage>
        <taxon>Bacteria</taxon>
        <taxon>Bacillati</taxon>
        <taxon>Actinomycetota</taxon>
        <taxon>Actinomycetes</taxon>
        <taxon>Kitasatosporales</taxon>
        <taxon>Streptomycetaceae</taxon>
        <taxon>Streptomyces</taxon>
    </lineage>
</organism>
<dbReference type="Gene3D" id="3.30.559.10">
    <property type="entry name" value="Chloramphenicol acetyltransferase-like domain"/>
    <property type="match status" value="1"/>
</dbReference>
<evidence type="ECO:0000313" key="10">
    <source>
        <dbReference type="Proteomes" id="UP000656881"/>
    </source>
</evidence>
<dbReference type="Gene3D" id="1.10.1200.10">
    <property type="entry name" value="ACP-like"/>
    <property type="match status" value="3"/>
</dbReference>
<dbReference type="SUPFAM" id="SSF47336">
    <property type="entry name" value="ACP-like"/>
    <property type="match status" value="3"/>
</dbReference>
<dbReference type="Proteomes" id="UP000656881">
    <property type="component" value="Unassembled WGS sequence"/>
</dbReference>
<dbReference type="InterPro" id="IPR014031">
    <property type="entry name" value="Ketoacyl_synth_C"/>
</dbReference>
<dbReference type="Gene3D" id="3.40.50.980">
    <property type="match status" value="2"/>
</dbReference>
<dbReference type="RefSeq" id="WP_189174785.1">
    <property type="nucleotide sequence ID" value="NZ_BMNG01000007.1"/>
</dbReference>
<dbReference type="SUPFAM" id="SSF53901">
    <property type="entry name" value="Thiolase-like"/>
    <property type="match status" value="1"/>
</dbReference>
<dbReference type="InterPro" id="IPR018201">
    <property type="entry name" value="Ketoacyl_synth_AS"/>
</dbReference>
<evidence type="ECO:0000256" key="4">
    <source>
        <dbReference type="ARBA" id="ARBA00022679"/>
    </source>
</evidence>
<dbReference type="Pfam" id="PF02801">
    <property type="entry name" value="Ketoacyl-synt_C"/>
    <property type="match status" value="1"/>
</dbReference>
<keyword evidence="10" id="KW-1185">Reference proteome</keyword>
<name>A0ABQ2M3L5_9ACTN</name>
<dbReference type="Gene3D" id="3.40.50.12780">
    <property type="entry name" value="N-terminal domain of ligase-like"/>
    <property type="match status" value="1"/>
</dbReference>
<dbReference type="Pfam" id="PF00501">
    <property type="entry name" value="AMP-binding"/>
    <property type="match status" value="2"/>
</dbReference>
<dbReference type="Gene3D" id="2.30.38.10">
    <property type="entry name" value="Luciferase, Domain 3"/>
    <property type="match status" value="1"/>
</dbReference>
<dbReference type="PROSITE" id="PS00455">
    <property type="entry name" value="AMP_BINDING"/>
    <property type="match status" value="2"/>
</dbReference>
<feature type="domain" description="Carrier" evidence="7">
    <location>
        <begin position="535"/>
        <end position="612"/>
    </location>
</feature>
<dbReference type="InterPro" id="IPR001242">
    <property type="entry name" value="Condensation_dom"/>
</dbReference>
<dbReference type="SUPFAM" id="SSF56801">
    <property type="entry name" value="Acetyl-CoA synthetase-like"/>
    <property type="match status" value="2"/>
</dbReference>
<dbReference type="InterPro" id="IPR020806">
    <property type="entry name" value="PKS_PP-bd"/>
</dbReference>
<dbReference type="InterPro" id="IPR036291">
    <property type="entry name" value="NAD(P)-bd_dom_sf"/>
</dbReference>
<keyword evidence="3" id="KW-0597">Phosphoprotein</keyword>
<dbReference type="Pfam" id="PF08659">
    <property type="entry name" value="KR"/>
    <property type="match status" value="1"/>
</dbReference>
<dbReference type="InterPro" id="IPR020845">
    <property type="entry name" value="AMP-binding_CS"/>
</dbReference>
<dbReference type="PROSITE" id="PS52004">
    <property type="entry name" value="KS3_2"/>
    <property type="match status" value="1"/>
</dbReference>
<keyword evidence="4" id="KW-0808">Transferase</keyword>
<dbReference type="InterPro" id="IPR014030">
    <property type="entry name" value="Ketoacyl_synth_N"/>
</dbReference>
<dbReference type="SUPFAM" id="SSF53474">
    <property type="entry name" value="alpha/beta-Hydrolases"/>
    <property type="match status" value="1"/>
</dbReference>